<reference evidence="3 4" key="1">
    <citation type="submission" date="2015-12" db="EMBL/GenBank/DDBJ databases">
        <title>Dictyostelia acquired genes for synthesis and detection of signals that induce cell-type specialization by lateral gene transfer from prokaryotes.</title>
        <authorList>
            <person name="Gloeckner G."/>
            <person name="Schaap P."/>
        </authorList>
    </citation>
    <scope>NUCLEOTIDE SEQUENCE [LARGE SCALE GENOMIC DNA]</scope>
    <source>
        <strain evidence="3 4">TK</strain>
    </source>
</reference>
<proteinExistence type="predicted"/>
<keyword evidence="4" id="KW-1185">Reference proteome</keyword>
<dbReference type="EMBL" id="LODT01000035">
    <property type="protein sequence ID" value="KYQ91097.1"/>
    <property type="molecule type" value="Genomic_DNA"/>
</dbReference>
<evidence type="ECO:0000313" key="4">
    <source>
        <dbReference type="Proteomes" id="UP000076078"/>
    </source>
</evidence>
<feature type="signal peptide" evidence="2">
    <location>
        <begin position="1"/>
        <end position="19"/>
    </location>
</feature>
<feature type="region of interest" description="Disordered" evidence="1">
    <location>
        <begin position="18"/>
        <end position="47"/>
    </location>
</feature>
<dbReference type="AlphaFoldDB" id="A0A151ZAX4"/>
<comment type="caution">
    <text evidence="3">The sequence shown here is derived from an EMBL/GenBank/DDBJ whole genome shotgun (WGS) entry which is preliminary data.</text>
</comment>
<sequence>MVVFLILEILSLRFISSNSSSGNNTSSDSLLGGSGSRDSTGSNYSNSSIDILSKSIWTTPFMNKVITEEYTKLHTIQIYRYLWKCWFKLKLHIGEKKKKLKKINNLGF</sequence>
<keyword evidence="2" id="KW-0732">Signal</keyword>
<feature type="chain" id="PRO_5007593065" evidence="2">
    <location>
        <begin position="20"/>
        <end position="108"/>
    </location>
</feature>
<accession>A0A151ZAX4</accession>
<organism evidence="3 4">
    <name type="scientific">Tieghemostelium lacteum</name>
    <name type="common">Slime mold</name>
    <name type="synonym">Dictyostelium lacteum</name>
    <dbReference type="NCBI Taxonomy" id="361077"/>
    <lineage>
        <taxon>Eukaryota</taxon>
        <taxon>Amoebozoa</taxon>
        <taxon>Evosea</taxon>
        <taxon>Eumycetozoa</taxon>
        <taxon>Dictyostelia</taxon>
        <taxon>Dictyosteliales</taxon>
        <taxon>Raperosteliaceae</taxon>
        <taxon>Tieghemostelium</taxon>
    </lineage>
</organism>
<protein>
    <submittedName>
        <fullName evidence="3">RWP-RK domain-containing protein</fullName>
    </submittedName>
</protein>
<evidence type="ECO:0000256" key="2">
    <source>
        <dbReference type="SAM" id="SignalP"/>
    </source>
</evidence>
<dbReference type="InParanoid" id="A0A151ZAX4"/>
<gene>
    <name evidence="3" type="ORF">DLAC_08002</name>
</gene>
<feature type="compositionally biased region" description="Low complexity" evidence="1">
    <location>
        <begin position="18"/>
        <end position="43"/>
    </location>
</feature>
<evidence type="ECO:0000256" key="1">
    <source>
        <dbReference type="SAM" id="MobiDB-lite"/>
    </source>
</evidence>
<dbReference type="Proteomes" id="UP000076078">
    <property type="component" value="Unassembled WGS sequence"/>
</dbReference>
<name>A0A151ZAX4_TIELA</name>
<evidence type="ECO:0000313" key="3">
    <source>
        <dbReference type="EMBL" id="KYQ91097.1"/>
    </source>
</evidence>